<gene>
    <name evidence="7" type="ORF">Hgul01_04508</name>
</gene>
<evidence type="ECO:0000313" key="8">
    <source>
        <dbReference type="Proteomes" id="UP001428290"/>
    </source>
</evidence>
<dbReference type="PANTHER" id="PTHR21419">
    <property type="match status" value="1"/>
</dbReference>
<keyword evidence="8" id="KW-1185">Reference proteome</keyword>
<evidence type="ECO:0000256" key="1">
    <source>
        <dbReference type="ARBA" id="ARBA00004167"/>
    </source>
</evidence>
<dbReference type="InterPro" id="IPR028994">
    <property type="entry name" value="Integrin_alpha_N"/>
</dbReference>
<comment type="caution">
    <text evidence="7">The sequence shown here is derived from an EMBL/GenBank/DDBJ whole genome shotgun (WGS) entry which is preliminary data.</text>
</comment>
<sequence>MVIRRMMFVLLVIFSLSTVSAKPLETPTAEPLDAASPASPAATNAYTMRAGFPATKPNGSYFSSPTVVDLFKDGSPEILSADATGCIWGYNIYGQLLPGFPWMTGGACANTPRINGSLVVADINNDGLLEIVVGTRGKGTNAGQRGKVIVYQRNGAILSGWPKEMEWAYITNGNFPEVVHVAVADIIGDSKLEVIATTTNEAGSNTNFAPNVHAWYYTGNAVAGYPQSAEKGSGIWGHPALADIDNNGFSEILVGRDEIYFYRYNNNGTQYSGWPIRTYTNINQTTWNVHDYMEFTRSGPAVADLDGDGSYEIIAAGKVRTPDGLPNNNYDPQIASAVFVTEPDGTRRTGWTDAKRAGAPLDVNFTPNNPIVVADLDSDGKKEFVVTFDDGTIRAYRENGTQMWSYFYAEEPVAGAPTRKVFGSEVVIADVTGDRKLDIVFGTYAFDRVYASVVGLYALDARNGALHAGFPLSLPNEGTASDNSAGSQKGIQAAPTISDLDNNCYLEILAHSRAGNIYVWETPGRNLPELMPWPMSRQNLQRTAWVKNPPEPRQQVFAPEQIQGGNFNVYLPMTRMGCDF</sequence>
<accession>A0ABP9X5K6</accession>
<dbReference type="InterPro" id="IPR013517">
    <property type="entry name" value="FG-GAP"/>
</dbReference>
<organism evidence="7 8">
    <name type="scientific">Herpetosiphon gulosus</name>
    <dbReference type="NCBI Taxonomy" id="1973496"/>
    <lineage>
        <taxon>Bacteria</taxon>
        <taxon>Bacillati</taxon>
        <taxon>Chloroflexota</taxon>
        <taxon>Chloroflexia</taxon>
        <taxon>Herpetosiphonales</taxon>
        <taxon>Herpetosiphonaceae</taxon>
        <taxon>Herpetosiphon</taxon>
    </lineage>
</organism>
<dbReference type="Proteomes" id="UP001428290">
    <property type="component" value="Unassembled WGS sequence"/>
</dbReference>
<dbReference type="SUPFAM" id="SSF69318">
    <property type="entry name" value="Integrin alpha N-terminal domain"/>
    <property type="match status" value="1"/>
</dbReference>
<dbReference type="Pfam" id="PF01839">
    <property type="entry name" value="FG-GAP"/>
    <property type="match status" value="1"/>
</dbReference>
<proteinExistence type="predicted"/>
<keyword evidence="2" id="KW-0812">Transmembrane</keyword>
<dbReference type="EMBL" id="BAABRU010000021">
    <property type="protein sequence ID" value="GAA5530685.1"/>
    <property type="molecule type" value="Genomic_DNA"/>
</dbReference>
<dbReference type="Gene3D" id="2.130.10.130">
    <property type="entry name" value="Integrin alpha, N-terminal"/>
    <property type="match status" value="2"/>
</dbReference>
<evidence type="ECO:0000256" key="3">
    <source>
        <dbReference type="ARBA" id="ARBA00022729"/>
    </source>
</evidence>
<evidence type="ECO:0000256" key="2">
    <source>
        <dbReference type="ARBA" id="ARBA00022692"/>
    </source>
</evidence>
<dbReference type="Pfam" id="PF13517">
    <property type="entry name" value="FG-GAP_3"/>
    <property type="match status" value="1"/>
</dbReference>
<evidence type="ECO:0000256" key="6">
    <source>
        <dbReference type="SAM" id="SignalP"/>
    </source>
</evidence>
<evidence type="ECO:0000256" key="4">
    <source>
        <dbReference type="ARBA" id="ARBA00022989"/>
    </source>
</evidence>
<feature type="chain" id="PRO_5046383359" description="FG-GAP repeat protein" evidence="6">
    <location>
        <begin position="22"/>
        <end position="580"/>
    </location>
</feature>
<evidence type="ECO:0000256" key="5">
    <source>
        <dbReference type="ARBA" id="ARBA00023136"/>
    </source>
</evidence>
<evidence type="ECO:0008006" key="9">
    <source>
        <dbReference type="Google" id="ProtNLM"/>
    </source>
</evidence>
<reference evidence="7 8" key="1">
    <citation type="submission" date="2024-02" db="EMBL/GenBank/DDBJ databases">
        <title>Herpetosiphon gulosus NBRC 112829.</title>
        <authorList>
            <person name="Ichikawa N."/>
            <person name="Katano-Makiyama Y."/>
            <person name="Hidaka K."/>
        </authorList>
    </citation>
    <scope>NUCLEOTIDE SEQUENCE [LARGE SCALE GENOMIC DNA]</scope>
    <source>
        <strain evidence="7 8">NBRC 112829</strain>
    </source>
</reference>
<evidence type="ECO:0000313" key="7">
    <source>
        <dbReference type="EMBL" id="GAA5530685.1"/>
    </source>
</evidence>
<dbReference type="PANTHER" id="PTHR21419:SF23">
    <property type="entry name" value="PROTEIN DEFECTIVE IN EXINE FORMATION 1"/>
    <property type="match status" value="1"/>
</dbReference>
<keyword evidence="5" id="KW-0472">Membrane</keyword>
<dbReference type="InterPro" id="IPR045232">
    <property type="entry name" value="FAM234"/>
</dbReference>
<keyword evidence="3 6" id="KW-0732">Signal</keyword>
<feature type="signal peptide" evidence="6">
    <location>
        <begin position="1"/>
        <end position="21"/>
    </location>
</feature>
<name>A0ABP9X5K6_9CHLR</name>
<keyword evidence="4" id="KW-1133">Transmembrane helix</keyword>
<protein>
    <recommendedName>
        <fullName evidence="9">FG-GAP repeat protein</fullName>
    </recommendedName>
</protein>
<comment type="subcellular location">
    <subcellularLocation>
        <location evidence="1">Membrane</location>
        <topology evidence="1">Single-pass membrane protein</topology>
    </subcellularLocation>
</comment>
<dbReference type="RefSeq" id="WP_345724279.1">
    <property type="nucleotide sequence ID" value="NZ_BAABRU010000021.1"/>
</dbReference>